<reference evidence="5" key="1">
    <citation type="submission" date="2016-08" db="EMBL/GenBank/DDBJ databases">
        <authorList>
            <person name="Seilhamer J.J."/>
        </authorList>
    </citation>
    <scope>NUCLEOTIDE SEQUENCE</scope>
    <source>
        <strain evidence="5">86</strain>
    </source>
</reference>
<dbReference type="SUPFAM" id="SSF52540">
    <property type="entry name" value="P-loop containing nucleoside triphosphate hydrolases"/>
    <property type="match status" value="1"/>
</dbReference>
<dbReference type="FunFam" id="3.40.50.300:FF:000134">
    <property type="entry name" value="Iron-enterobactin ABC transporter ATP-binding protein"/>
    <property type="match status" value="1"/>
</dbReference>
<dbReference type="InterPro" id="IPR027417">
    <property type="entry name" value="P-loop_NTPase"/>
</dbReference>
<dbReference type="RefSeq" id="WP_288185576.1">
    <property type="nucleotide sequence ID" value="NZ_LT608335.1"/>
</dbReference>
<keyword evidence="2" id="KW-0547">Nucleotide-binding</keyword>
<feature type="domain" description="ABC transporter" evidence="4">
    <location>
        <begin position="3"/>
        <end position="235"/>
    </location>
</feature>
<organism evidence="5">
    <name type="scientific">uncultured Sporomusa sp</name>
    <dbReference type="NCBI Taxonomy" id="307249"/>
    <lineage>
        <taxon>Bacteria</taxon>
        <taxon>Bacillati</taxon>
        <taxon>Bacillota</taxon>
        <taxon>Negativicutes</taxon>
        <taxon>Selenomonadales</taxon>
        <taxon>Sporomusaceae</taxon>
        <taxon>Sporomusa</taxon>
        <taxon>environmental samples</taxon>
    </lineage>
</organism>
<dbReference type="AlphaFoldDB" id="A0A212LZV6"/>
<dbReference type="CDD" id="cd03214">
    <property type="entry name" value="ABC_Iron-Siderophores_B12_Hemin"/>
    <property type="match status" value="1"/>
</dbReference>
<dbReference type="PANTHER" id="PTHR42794:SF2">
    <property type="entry name" value="ABC TRANSPORTER ATP-BINDING PROTEIN"/>
    <property type="match status" value="1"/>
</dbReference>
<protein>
    <submittedName>
        <fullName evidence="5">ABC transporter related protein</fullName>
    </submittedName>
</protein>
<evidence type="ECO:0000256" key="2">
    <source>
        <dbReference type="ARBA" id="ARBA00022741"/>
    </source>
</evidence>
<dbReference type="Gene3D" id="3.40.50.300">
    <property type="entry name" value="P-loop containing nucleotide triphosphate hydrolases"/>
    <property type="match status" value="1"/>
</dbReference>
<evidence type="ECO:0000259" key="4">
    <source>
        <dbReference type="PROSITE" id="PS50893"/>
    </source>
</evidence>
<dbReference type="PANTHER" id="PTHR42794">
    <property type="entry name" value="HEMIN IMPORT ATP-BINDING PROTEIN HMUV"/>
    <property type="match status" value="1"/>
</dbReference>
<dbReference type="PROSITE" id="PS00211">
    <property type="entry name" value="ABC_TRANSPORTER_1"/>
    <property type="match status" value="1"/>
</dbReference>
<dbReference type="SMART" id="SM00382">
    <property type="entry name" value="AAA"/>
    <property type="match status" value="1"/>
</dbReference>
<dbReference type="GO" id="GO:0016887">
    <property type="term" value="F:ATP hydrolysis activity"/>
    <property type="evidence" value="ECO:0007669"/>
    <property type="project" value="InterPro"/>
</dbReference>
<dbReference type="InterPro" id="IPR003593">
    <property type="entry name" value="AAA+_ATPase"/>
</dbReference>
<sequence length="259" mass="28600">MELALKNINVELGKQHIIRDISLDVQTGDFVGIIGPNGSGKSTLLRTVYRVLTPASGTILLDGQDLRNIKFAESAKKVGVVGQFNHLEFDFTVMDMVMMGRTPHKKMLSADTFTDYEIALEAVRKVGMELYVDRSFASLSGGEKQRIILARALAQQPQVLVLDEPTNHLDIKYQLQLLATVKSLGIGVLAALHDLSLAAMFCTKLYVLKDGEIVVSGPPNKILTPELVRTVYEIGCDIRENPDNGYLTITYYPEPGQHI</sequence>
<dbReference type="Pfam" id="PF00005">
    <property type="entry name" value="ABC_tran"/>
    <property type="match status" value="1"/>
</dbReference>
<name>A0A212LZV6_9FIRM</name>
<dbReference type="InterPro" id="IPR003439">
    <property type="entry name" value="ABC_transporter-like_ATP-bd"/>
</dbReference>
<keyword evidence="3" id="KW-0067">ATP-binding</keyword>
<evidence type="ECO:0000313" key="5">
    <source>
        <dbReference type="EMBL" id="SCM83051.1"/>
    </source>
</evidence>
<proteinExistence type="predicted"/>
<accession>A0A212LZV6</accession>
<gene>
    <name evidence="5" type="ORF">KL86SPO_60013</name>
</gene>
<dbReference type="PROSITE" id="PS50893">
    <property type="entry name" value="ABC_TRANSPORTER_2"/>
    <property type="match status" value="1"/>
</dbReference>
<keyword evidence="1" id="KW-0813">Transport</keyword>
<evidence type="ECO:0000256" key="3">
    <source>
        <dbReference type="ARBA" id="ARBA00022840"/>
    </source>
</evidence>
<dbReference type="InterPro" id="IPR017871">
    <property type="entry name" value="ABC_transporter-like_CS"/>
</dbReference>
<dbReference type="EMBL" id="FMJE01000006">
    <property type="protein sequence ID" value="SCM83051.1"/>
    <property type="molecule type" value="Genomic_DNA"/>
</dbReference>
<evidence type="ECO:0000256" key="1">
    <source>
        <dbReference type="ARBA" id="ARBA00022448"/>
    </source>
</evidence>
<dbReference type="GO" id="GO:0005524">
    <property type="term" value="F:ATP binding"/>
    <property type="evidence" value="ECO:0007669"/>
    <property type="project" value="UniProtKB-KW"/>
</dbReference>